<name>A0A478FSP6_9MOLU</name>
<evidence type="ECO:0000313" key="2">
    <source>
        <dbReference type="Proteomes" id="UP000324831"/>
    </source>
</evidence>
<accession>A0A478FSP6</accession>
<gene>
    <name evidence="1" type="ORF">MHSWG343_00080</name>
</gene>
<proteinExistence type="predicted"/>
<comment type="caution">
    <text evidence="1">The sequence shown here is derived from an EMBL/GenBank/DDBJ whole genome shotgun (WGS) entry which is preliminary data.</text>
</comment>
<protein>
    <submittedName>
        <fullName evidence="1">Uncharacterized protein</fullName>
    </submittedName>
</protein>
<dbReference type="AlphaFoldDB" id="A0A478FSP6"/>
<evidence type="ECO:0000313" key="1">
    <source>
        <dbReference type="EMBL" id="GCE63030.1"/>
    </source>
</evidence>
<reference evidence="1 2" key="1">
    <citation type="submission" date="2019-01" db="EMBL/GenBank/DDBJ databases">
        <title>Draft genome sequences of Candidatus Mycoplasma haemohominis SWG34-3 identified from a patient with pyrexia, anemia and liver dysfunction.</title>
        <authorList>
            <person name="Sekizuka T."/>
            <person name="Hattori N."/>
            <person name="Katano H."/>
            <person name="Takuma T."/>
            <person name="Ito T."/>
            <person name="Arai N."/>
            <person name="Yanai R."/>
            <person name="Ishii S."/>
            <person name="Miura Y."/>
            <person name="Tokunaga T."/>
            <person name="Watanabe H."/>
            <person name="Nomura N."/>
            <person name="Eguchi J."/>
            <person name="Arai T."/>
            <person name="Hasegawa H."/>
            <person name="Nakamaki T."/>
            <person name="Wakita T."/>
            <person name="Niki Y."/>
            <person name="Kuroda M."/>
        </authorList>
    </citation>
    <scope>NUCLEOTIDE SEQUENCE [LARGE SCALE GENOMIC DNA]</scope>
    <source>
        <strain evidence="1">SWG34-3</strain>
    </source>
</reference>
<organism evidence="1 2">
    <name type="scientific">Candidatus Mycoplasma haematohominis</name>
    <dbReference type="NCBI Taxonomy" id="1494318"/>
    <lineage>
        <taxon>Bacteria</taxon>
        <taxon>Bacillati</taxon>
        <taxon>Mycoplasmatota</taxon>
        <taxon>Mollicutes</taxon>
        <taxon>Mycoplasmataceae</taxon>
        <taxon>Mycoplasma</taxon>
    </lineage>
</organism>
<dbReference type="EMBL" id="BIMN01000001">
    <property type="protein sequence ID" value="GCE63030.1"/>
    <property type="molecule type" value="Genomic_DNA"/>
</dbReference>
<sequence length="90" mass="10420">MHMWFCSLNFLSTSQGLTSIPSRLESRENENIEGVFGNFQFWKSFRGKYSIGFSANLSHIRWLEACSASLKYICFCIFSGSINDWFGVRE</sequence>
<dbReference type="Proteomes" id="UP000324831">
    <property type="component" value="Unassembled WGS sequence"/>
</dbReference>